<proteinExistence type="predicted"/>
<dbReference type="AlphaFoldDB" id="A0A6J4J7J5"/>
<sequence length="137" mass="15348">MVRIKNNHKMRIVWFILGGLLLLGLIFLGFYLMGNYSSGSRAGTVVKLSERGVVFKTTEGQLNLGGFSGETGSPASSLWDFSVDNSEQGVRKALEDASLSGKRLKLYYNEKFVQFDFRGDTKYFIYKVETPEGKVID</sequence>
<keyword evidence="1" id="KW-0472">Membrane</keyword>
<protein>
    <recommendedName>
        <fullName evidence="3">6-phosphogluconate dehydrogenase</fullName>
    </recommendedName>
</protein>
<gene>
    <name evidence="2" type="ORF">AVDCRST_MAG56-3142</name>
</gene>
<organism evidence="2">
    <name type="scientific">uncultured Cytophagales bacterium</name>
    <dbReference type="NCBI Taxonomy" id="158755"/>
    <lineage>
        <taxon>Bacteria</taxon>
        <taxon>Pseudomonadati</taxon>
        <taxon>Bacteroidota</taxon>
        <taxon>Sphingobacteriia</taxon>
        <taxon>Sphingobacteriales</taxon>
        <taxon>environmental samples</taxon>
    </lineage>
</organism>
<feature type="transmembrane region" description="Helical" evidence="1">
    <location>
        <begin position="12"/>
        <end position="33"/>
    </location>
</feature>
<keyword evidence="1" id="KW-0812">Transmembrane</keyword>
<accession>A0A6J4J7J5</accession>
<dbReference type="EMBL" id="CADCTQ010000265">
    <property type="protein sequence ID" value="CAA9272375.1"/>
    <property type="molecule type" value="Genomic_DNA"/>
</dbReference>
<evidence type="ECO:0000256" key="1">
    <source>
        <dbReference type="SAM" id="Phobius"/>
    </source>
</evidence>
<evidence type="ECO:0000313" key="2">
    <source>
        <dbReference type="EMBL" id="CAA9272375.1"/>
    </source>
</evidence>
<name>A0A6J4J7J5_9SPHI</name>
<reference evidence="2" key="1">
    <citation type="submission" date="2020-02" db="EMBL/GenBank/DDBJ databases">
        <authorList>
            <person name="Meier V. D."/>
        </authorList>
    </citation>
    <scope>NUCLEOTIDE SEQUENCE</scope>
    <source>
        <strain evidence="2">AVDCRST_MAG56</strain>
    </source>
</reference>
<keyword evidence="1" id="KW-1133">Transmembrane helix</keyword>
<evidence type="ECO:0008006" key="3">
    <source>
        <dbReference type="Google" id="ProtNLM"/>
    </source>
</evidence>